<comment type="subcellular location">
    <subcellularLocation>
        <location evidence="1">Membrane</location>
        <topology evidence="1">Multi-pass membrane protein</topology>
    </subcellularLocation>
</comment>
<dbReference type="InterPro" id="IPR026748">
    <property type="entry name" value="Clarin"/>
</dbReference>
<dbReference type="GO" id="GO:0060088">
    <property type="term" value="P:auditory receptor cell stereocilium organization"/>
    <property type="evidence" value="ECO:0007669"/>
    <property type="project" value="Ensembl"/>
</dbReference>
<dbReference type="Proteomes" id="UP000594220">
    <property type="component" value="Unplaced"/>
</dbReference>
<feature type="transmembrane region" description="Helical" evidence="6">
    <location>
        <begin position="192"/>
        <end position="215"/>
    </location>
</feature>
<keyword evidence="3 6" id="KW-0812">Transmembrane</keyword>
<dbReference type="PANTHER" id="PTHR31548">
    <property type="entry name" value="CLARIN"/>
    <property type="match status" value="1"/>
</dbReference>
<feature type="transmembrane region" description="Helical" evidence="6">
    <location>
        <begin position="141"/>
        <end position="164"/>
    </location>
</feature>
<comment type="similarity">
    <text evidence="2">Belongs to the clarin family.</text>
</comment>
<keyword evidence="4 6" id="KW-1133">Transmembrane helix</keyword>
<accession>A0A7M4E9Z7</accession>
<proteinExistence type="inferred from homology"/>
<dbReference type="GO" id="GO:0007605">
    <property type="term" value="P:sensory perception of sound"/>
    <property type="evidence" value="ECO:0007669"/>
    <property type="project" value="Ensembl"/>
</dbReference>
<organism evidence="7 8">
    <name type="scientific">Crocodylus porosus</name>
    <name type="common">Saltwater crocodile</name>
    <name type="synonym">Estuarine crocodile</name>
    <dbReference type="NCBI Taxonomy" id="8502"/>
    <lineage>
        <taxon>Eukaryota</taxon>
        <taxon>Metazoa</taxon>
        <taxon>Chordata</taxon>
        <taxon>Craniata</taxon>
        <taxon>Vertebrata</taxon>
        <taxon>Euteleostomi</taxon>
        <taxon>Archelosauria</taxon>
        <taxon>Archosauria</taxon>
        <taxon>Crocodylia</taxon>
        <taxon>Longirostres</taxon>
        <taxon>Crocodylidae</taxon>
        <taxon>Crocodylus</taxon>
    </lineage>
</organism>
<dbReference type="Pfam" id="PF25807">
    <property type="entry name" value="Clarin-2"/>
    <property type="match status" value="1"/>
</dbReference>
<dbReference type="GeneTree" id="ENSGT00850000132319"/>
<dbReference type="Gene3D" id="1.20.140.150">
    <property type="match status" value="1"/>
</dbReference>
<evidence type="ECO:0000256" key="1">
    <source>
        <dbReference type="ARBA" id="ARBA00004141"/>
    </source>
</evidence>
<keyword evidence="8" id="KW-1185">Reference proteome</keyword>
<evidence type="ECO:0000313" key="7">
    <source>
        <dbReference type="Ensembl" id="ENSCPRP00005006211.1"/>
    </source>
</evidence>
<feature type="transmembrane region" description="Helical" evidence="6">
    <location>
        <begin position="102"/>
        <end position="129"/>
    </location>
</feature>
<evidence type="ECO:0000256" key="5">
    <source>
        <dbReference type="ARBA" id="ARBA00023136"/>
    </source>
</evidence>
<dbReference type="GO" id="GO:0120045">
    <property type="term" value="P:stereocilium maintenance"/>
    <property type="evidence" value="ECO:0007669"/>
    <property type="project" value="Ensembl"/>
</dbReference>
<dbReference type="GO" id="GO:0016020">
    <property type="term" value="C:membrane"/>
    <property type="evidence" value="ECO:0007669"/>
    <property type="project" value="UniProtKB-SubCell"/>
</dbReference>
<name>A0A7M4E9Z7_CROPO</name>
<dbReference type="OMA" id="FPRETHL"/>
<evidence type="ECO:0000256" key="6">
    <source>
        <dbReference type="SAM" id="Phobius"/>
    </source>
</evidence>
<dbReference type="GO" id="GO:0032421">
    <property type="term" value="C:stereocilium bundle"/>
    <property type="evidence" value="ECO:0007669"/>
    <property type="project" value="Ensembl"/>
</dbReference>
<evidence type="ECO:0000313" key="8">
    <source>
        <dbReference type="Proteomes" id="UP000594220"/>
    </source>
</evidence>
<evidence type="ECO:0000256" key="4">
    <source>
        <dbReference type="ARBA" id="ARBA00022989"/>
    </source>
</evidence>
<evidence type="ECO:0000256" key="3">
    <source>
        <dbReference type="ARBA" id="ARBA00022692"/>
    </source>
</evidence>
<protein>
    <submittedName>
        <fullName evidence="7">Clarin 2</fullName>
    </submittedName>
</protein>
<dbReference type="Ensembl" id="ENSCPRT00005007286.1">
    <property type="protein sequence ID" value="ENSCPRP00005006211.1"/>
    <property type="gene ID" value="ENSCPRG00005004449.1"/>
</dbReference>
<evidence type="ECO:0000256" key="2">
    <source>
        <dbReference type="ARBA" id="ARBA00005787"/>
    </source>
</evidence>
<keyword evidence="5 6" id="KW-0472">Membrane</keyword>
<gene>
    <name evidence="7" type="primary">CLRN2</name>
</gene>
<reference evidence="7" key="2">
    <citation type="submission" date="2025-09" db="UniProtKB">
        <authorList>
            <consortium name="Ensembl"/>
        </authorList>
    </citation>
    <scope>IDENTIFICATION</scope>
</reference>
<dbReference type="AlphaFoldDB" id="A0A7M4E9Z7"/>
<reference evidence="7" key="1">
    <citation type="submission" date="2025-08" db="UniProtKB">
        <authorList>
            <consortium name="Ensembl"/>
        </authorList>
    </citation>
    <scope>IDENTIFICATION</scope>
</reference>
<dbReference type="PANTHER" id="PTHR31548:SF5">
    <property type="entry name" value="CLARIN-2"/>
    <property type="match status" value="1"/>
</dbReference>
<sequence length="236" mass="26363">MNSNGVQELVSASGIDFLFTGVSKSSWSRERYHLGQESRFLFPRETHLLRLLREGLAALHHHVGAGRRVLRQVDAGHPLPTQRRVQRDTVFPHLVKKLNTGLHVMIIIFLCVAISFALISFGFCILNIIQVPYRAIKGPAGICLWNLLAGGFTALAVASFIAAVKLHHLTERIANFQENFQFVVLEEQYEGSFWLCVASATAHGVNLLLIALSAIHFPEFKTKTEEANVTAEDIMY</sequence>